<dbReference type="GO" id="GO:0005615">
    <property type="term" value="C:extracellular space"/>
    <property type="evidence" value="ECO:0007669"/>
    <property type="project" value="UniProtKB-KW"/>
</dbReference>
<evidence type="ECO:0000256" key="2">
    <source>
        <dbReference type="ARBA" id="ARBA00008670"/>
    </source>
</evidence>
<dbReference type="InterPro" id="IPR008983">
    <property type="entry name" value="Tumour_necrosis_fac-like_dom"/>
</dbReference>
<dbReference type="Proteomes" id="UP000005408">
    <property type="component" value="Unassembled WGS sequence"/>
</dbReference>
<dbReference type="PROSITE" id="PS00251">
    <property type="entry name" value="THD_1"/>
    <property type="match status" value="1"/>
</dbReference>
<dbReference type="Pfam" id="PF00229">
    <property type="entry name" value="TNF"/>
    <property type="match status" value="1"/>
</dbReference>
<dbReference type="OrthoDB" id="6152632at2759"/>
<dbReference type="GO" id="GO:0006955">
    <property type="term" value="P:immune response"/>
    <property type="evidence" value="ECO:0007669"/>
    <property type="project" value="InterPro"/>
</dbReference>
<feature type="transmembrane region" description="Helical" evidence="7">
    <location>
        <begin position="32"/>
        <end position="54"/>
    </location>
</feature>
<dbReference type="OMA" id="NHWAYET"/>
<keyword evidence="3" id="KW-0202">Cytokine</keyword>
<feature type="domain" description="THD" evidence="8">
    <location>
        <begin position="141"/>
        <end position="288"/>
    </location>
</feature>
<evidence type="ECO:0000256" key="3">
    <source>
        <dbReference type="ARBA" id="ARBA00022514"/>
    </source>
</evidence>
<keyword evidence="4" id="KW-0964">Secreted</keyword>
<organism evidence="9 10">
    <name type="scientific">Magallana gigas</name>
    <name type="common">Pacific oyster</name>
    <name type="synonym">Crassostrea gigas</name>
    <dbReference type="NCBI Taxonomy" id="29159"/>
    <lineage>
        <taxon>Eukaryota</taxon>
        <taxon>Metazoa</taxon>
        <taxon>Spiralia</taxon>
        <taxon>Lophotrochozoa</taxon>
        <taxon>Mollusca</taxon>
        <taxon>Bivalvia</taxon>
        <taxon>Autobranchia</taxon>
        <taxon>Pteriomorphia</taxon>
        <taxon>Ostreida</taxon>
        <taxon>Ostreoidea</taxon>
        <taxon>Ostreidae</taxon>
        <taxon>Magallana</taxon>
    </lineage>
</organism>
<evidence type="ECO:0000313" key="9">
    <source>
        <dbReference type="EnsemblMetazoa" id="G15277.17:cds"/>
    </source>
</evidence>
<sequence>MDHESQSLKPAFVTDHCIRENCPKCVHLQRRYCVYLCAMCAVFAFINMVVPIYILGQQNANAESDILNQLHVLQARIENLEAINNRGLSVATELHDDSVDLPAKEGNDFPLSEFLKERRVKRRVFKKGSKGKRRHKPKTLEATQIEGEIDNDAIANNHWAYETLSGTFHKWQYADWFFKSNADDKHFKLHFGNGTLEVMQPGLYLLYSQITLKGNGTQGYHVMRNDKDPILACYSNNMMLHEEDKTSCFTMGMFKLDKRDIISVKHISTSGVRAVFTSNASFFGLVRLGRFNKRGVVLAV</sequence>
<evidence type="ECO:0000256" key="6">
    <source>
        <dbReference type="ARBA" id="ARBA00023180"/>
    </source>
</evidence>
<reference evidence="9" key="1">
    <citation type="submission" date="2022-08" db="UniProtKB">
        <authorList>
            <consortium name="EnsemblMetazoa"/>
        </authorList>
    </citation>
    <scope>IDENTIFICATION</scope>
    <source>
        <strain evidence="9">05x7-T-G4-1.051#20</strain>
    </source>
</reference>
<comment type="similarity">
    <text evidence="2">Belongs to the tumor necrosis factor family.</text>
</comment>
<dbReference type="GO" id="GO:0016020">
    <property type="term" value="C:membrane"/>
    <property type="evidence" value="ECO:0007669"/>
    <property type="project" value="InterPro"/>
</dbReference>
<keyword evidence="6" id="KW-0325">Glycoprotein</keyword>
<evidence type="ECO:0000313" key="10">
    <source>
        <dbReference type="Proteomes" id="UP000005408"/>
    </source>
</evidence>
<protein>
    <recommendedName>
        <fullName evidence="8">THD domain-containing protein</fullName>
    </recommendedName>
</protein>
<proteinExistence type="inferred from homology"/>
<dbReference type="GO" id="GO:0005164">
    <property type="term" value="F:tumor necrosis factor receptor binding"/>
    <property type="evidence" value="ECO:0007669"/>
    <property type="project" value="InterPro"/>
</dbReference>
<keyword evidence="7" id="KW-0472">Membrane</keyword>
<dbReference type="GO" id="GO:0005125">
    <property type="term" value="F:cytokine activity"/>
    <property type="evidence" value="ECO:0007669"/>
    <property type="project" value="UniProtKB-KW"/>
</dbReference>
<dbReference type="InterPro" id="IPR006052">
    <property type="entry name" value="TNF_dom"/>
</dbReference>
<keyword evidence="7" id="KW-1133">Transmembrane helix</keyword>
<accession>A0A8W8IQY9</accession>
<dbReference type="PROSITE" id="PS50049">
    <property type="entry name" value="THD_2"/>
    <property type="match status" value="1"/>
</dbReference>
<evidence type="ECO:0000259" key="8">
    <source>
        <dbReference type="PROSITE" id="PS50049"/>
    </source>
</evidence>
<dbReference type="EnsemblMetazoa" id="G15277.17">
    <property type="protein sequence ID" value="G15277.17:cds"/>
    <property type="gene ID" value="G15277"/>
</dbReference>
<evidence type="ECO:0000256" key="1">
    <source>
        <dbReference type="ARBA" id="ARBA00004613"/>
    </source>
</evidence>
<dbReference type="InterPro" id="IPR051748">
    <property type="entry name" value="TNF_Ligand_Superfamily"/>
</dbReference>
<dbReference type="Gene3D" id="2.60.120.40">
    <property type="match status" value="1"/>
</dbReference>
<dbReference type="SUPFAM" id="SSF49842">
    <property type="entry name" value="TNF-like"/>
    <property type="match status" value="1"/>
</dbReference>
<dbReference type="InterPro" id="IPR021184">
    <property type="entry name" value="TNF_CS"/>
</dbReference>
<name>A0A8W8IQY9_MAGGI</name>
<dbReference type="AlphaFoldDB" id="A0A8W8IQY9"/>
<keyword evidence="5" id="KW-1015">Disulfide bond</keyword>
<keyword evidence="7" id="KW-0812">Transmembrane</keyword>
<comment type="subcellular location">
    <subcellularLocation>
        <location evidence="1">Secreted</location>
    </subcellularLocation>
</comment>
<keyword evidence="10" id="KW-1185">Reference proteome</keyword>
<evidence type="ECO:0000256" key="4">
    <source>
        <dbReference type="ARBA" id="ARBA00022525"/>
    </source>
</evidence>
<evidence type="ECO:0000256" key="7">
    <source>
        <dbReference type="SAM" id="Phobius"/>
    </source>
</evidence>
<evidence type="ECO:0000256" key="5">
    <source>
        <dbReference type="ARBA" id="ARBA00023157"/>
    </source>
</evidence>
<dbReference type="PANTHER" id="PTHR15151">
    <property type="entry name" value="PROTEIN EIGER"/>
    <property type="match status" value="1"/>
</dbReference>
<dbReference type="PANTHER" id="PTHR15151:SF24">
    <property type="entry name" value="A PROLIFERATION-INDUCING LIGAND-LIKE PROTEIN-RELATED"/>
    <property type="match status" value="1"/>
</dbReference>